<feature type="domain" description="DUF4365" evidence="1">
    <location>
        <begin position="10"/>
        <end position="162"/>
    </location>
</feature>
<dbReference type="Proteomes" id="UP000003490">
    <property type="component" value="Unassembled WGS sequence"/>
</dbReference>
<accession>A7VWC4</accession>
<dbReference type="OrthoDB" id="516854at2"/>
<dbReference type="EMBL" id="NOXF01000001">
    <property type="protein sequence ID" value="PEQ25969.1"/>
    <property type="molecule type" value="Genomic_DNA"/>
</dbReference>
<dbReference type="Pfam" id="PF14280">
    <property type="entry name" value="DUF4365"/>
    <property type="match status" value="1"/>
</dbReference>
<evidence type="ECO:0000313" key="4">
    <source>
        <dbReference type="Proteomes" id="UP000003490"/>
    </source>
</evidence>
<dbReference type="InterPro" id="IPR025375">
    <property type="entry name" value="DUF4365"/>
</dbReference>
<comment type="caution">
    <text evidence="2">The sequence shown here is derived from an EMBL/GenBank/DDBJ whole genome shotgun (WGS) entry which is preliminary data.</text>
</comment>
<dbReference type="EMBL" id="ABCB02000020">
    <property type="protein sequence ID" value="EDO60071.1"/>
    <property type="molecule type" value="Genomic_DNA"/>
</dbReference>
<evidence type="ECO:0000313" key="3">
    <source>
        <dbReference type="EMBL" id="PEQ25969.1"/>
    </source>
</evidence>
<dbReference type="eggNOG" id="ENOG503307N">
    <property type="taxonomic scope" value="Bacteria"/>
</dbReference>
<dbReference type="Proteomes" id="UP000220611">
    <property type="component" value="Unassembled WGS sequence"/>
</dbReference>
<keyword evidence="5" id="KW-1185">Reference proteome</keyword>
<reference evidence="3 5" key="3">
    <citation type="submission" date="2017-07" db="EMBL/GenBank/DDBJ databases">
        <title>Prevalence of linear plasmids in Cutibacterium (Propionibacterium) acnes isolates obtained from prostatic tissue.</title>
        <authorList>
            <person name="Davidsson S."/>
            <person name="Carlsson J."/>
            <person name="Molling P."/>
            <person name="Andren O."/>
            <person name="Andersson S.-O."/>
            <person name="Brzuszkiewicz E."/>
            <person name="Poehlein A."/>
            <person name="Al-Zeer M."/>
            <person name="Brinkmann V."/>
            <person name="Scavenius C."/>
            <person name="Nazipi S."/>
            <person name="Soderquist B."/>
            <person name="Bruggemann H."/>
        </authorList>
    </citation>
    <scope>NUCLEOTIDE SEQUENCE [LARGE SCALE GENOMIC DNA]</scope>
    <source>
        <strain evidence="3 5">DSM 753</strain>
    </source>
</reference>
<gene>
    <name evidence="3" type="ORF">CH238_02990</name>
    <name evidence="2" type="ORF">CLOLEP_02888</name>
</gene>
<dbReference type="HOGENOM" id="CLU_114899_0_0_9"/>
<sequence>MTEAHTKELISKAYVNALAARVGMTVANSSLDYGLDGTFKDIEYDVETKEYGETGFGIDFQLKATVNALPKKGVIKYSLEVKNYHKLIKTHVGTPRILIVYSMPRDKDMWLTVNDNETLLRKCAWWCSLQGYPEVENKERVVIEIPLTQQLTPEVLIELMQKVKEGVAL</sequence>
<evidence type="ECO:0000313" key="5">
    <source>
        <dbReference type="Proteomes" id="UP000220611"/>
    </source>
</evidence>
<proteinExistence type="predicted"/>
<evidence type="ECO:0000259" key="1">
    <source>
        <dbReference type="Pfam" id="PF14280"/>
    </source>
</evidence>
<reference evidence="2 4" key="1">
    <citation type="submission" date="2007-08" db="EMBL/GenBank/DDBJ databases">
        <title>Draft genome sequence of Clostridium leptum (DSM 753).</title>
        <authorList>
            <person name="Sudarsanam P."/>
            <person name="Ley R."/>
            <person name="Guruge J."/>
            <person name="Turnbaugh P.J."/>
            <person name="Mahowald M."/>
            <person name="Liep D."/>
            <person name="Gordon J."/>
        </authorList>
    </citation>
    <scope>NUCLEOTIDE SEQUENCE [LARGE SCALE GENOMIC DNA]</scope>
    <source>
        <strain evidence="2 4">DSM 753</strain>
    </source>
</reference>
<protein>
    <submittedName>
        <fullName evidence="3">DUF4365 domain-containing protein</fullName>
    </submittedName>
</protein>
<evidence type="ECO:0000313" key="2">
    <source>
        <dbReference type="EMBL" id="EDO60071.1"/>
    </source>
</evidence>
<dbReference type="AlphaFoldDB" id="A7VWC4"/>
<organism evidence="2 4">
    <name type="scientific">[Clostridium] leptum DSM 753</name>
    <dbReference type="NCBI Taxonomy" id="428125"/>
    <lineage>
        <taxon>Bacteria</taxon>
        <taxon>Bacillati</taxon>
        <taxon>Bacillota</taxon>
        <taxon>Clostridia</taxon>
        <taxon>Eubacteriales</taxon>
        <taxon>Oscillospiraceae</taxon>
        <taxon>Oscillospiraceae incertae sedis</taxon>
    </lineage>
</organism>
<name>A7VWC4_9FIRM</name>
<reference evidence="2 4" key="2">
    <citation type="submission" date="2007-08" db="EMBL/GenBank/DDBJ databases">
        <authorList>
            <person name="Fulton L."/>
            <person name="Clifton S."/>
            <person name="Fulton B."/>
            <person name="Xu J."/>
            <person name="Minx P."/>
            <person name="Pepin K.H."/>
            <person name="Johnson M."/>
            <person name="Thiruvilangam P."/>
            <person name="Bhonagiri V."/>
            <person name="Nash W.E."/>
            <person name="Wang C."/>
            <person name="Mardis E.R."/>
            <person name="Wilson R.K."/>
        </authorList>
    </citation>
    <scope>NUCLEOTIDE SEQUENCE [LARGE SCALE GENOMIC DNA]</scope>
    <source>
        <strain evidence="2 4">DSM 753</strain>
    </source>
</reference>